<evidence type="ECO:0000313" key="2">
    <source>
        <dbReference type="Proteomes" id="UP001549366"/>
    </source>
</evidence>
<dbReference type="Proteomes" id="UP001549366">
    <property type="component" value="Unassembled WGS sequence"/>
</dbReference>
<organism evidence="1 2">
    <name type="scientific">Endozoicomonas lisbonensis</name>
    <dbReference type="NCBI Taxonomy" id="3120522"/>
    <lineage>
        <taxon>Bacteria</taxon>
        <taxon>Pseudomonadati</taxon>
        <taxon>Pseudomonadota</taxon>
        <taxon>Gammaproteobacteria</taxon>
        <taxon>Oceanospirillales</taxon>
        <taxon>Endozoicomonadaceae</taxon>
        <taxon>Endozoicomonas</taxon>
    </lineage>
</organism>
<dbReference type="EMBL" id="JBEWTB010000002">
    <property type="protein sequence ID" value="MET4755201.1"/>
    <property type="molecule type" value="Genomic_DNA"/>
</dbReference>
<comment type="caution">
    <text evidence="1">The sequence shown here is derived from an EMBL/GenBank/DDBJ whole genome shotgun (WGS) entry which is preliminary data.</text>
</comment>
<accession>A0ABV2SBQ8</accession>
<evidence type="ECO:0000313" key="1">
    <source>
        <dbReference type="EMBL" id="MET4755201.1"/>
    </source>
</evidence>
<name>A0ABV2SBQ8_9GAMM</name>
<evidence type="ECO:0008006" key="3">
    <source>
        <dbReference type="Google" id="ProtNLM"/>
    </source>
</evidence>
<proteinExistence type="predicted"/>
<gene>
    <name evidence="1" type="ORF">V5J35_000393</name>
</gene>
<protein>
    <recommendedName>
        <fullName evidence="3">Integrase</fullName>
    </recommendedName>
</protein>
<dbReference type="RefSeq" id="WP_354016250.1">
    <property type="nucleotide sequence ID" value="NZ_JBEWTB010000002.1"/>
</dbReference>
<sequence length="68" mass="7732">MSPGELPTLHEIRALGSWIYEYRAEFNHNYVQLLPGHSTGKMATEYQEGHEIKYQEVEAGLALKGLDI</sequence>
<reference evidence="1 2" key="1">
    <citation type="submission" date="2024-06" db="EMBL/GenBank/DDBJ databases">
        <title>Genomic Encyclopedia of Type Strains, Phase V (KMG-V): Genome sequencing to study the core and pangenomes of soil and plant-associated prokaryotes.</title>
        <authorList>
            <person name="Whitman W."/>
        </authorList>
    </citation>
    <scope>NUCLEOTIDE SEQUENCE [LARGE SCALE GENOMIC DNA]</scope>
    <source>
        <strain evidence="1 2">NE40</strain>
    </source>
</reference>
<keyword evidence="2" id="KW-1185">Reference proteome</keyword>